<accession>A0A2T3G7I3</accession>
<name>A0A2T3G7I3_9BIFI</name>
<dbReference type="Proteomes" id="UP000240228">
    <property type="component" value="Unassembled WGS sequence"/>
</dbReference>
<dbReference type="SUPFAM" id="SSF75005">
    <property type="entry name" value="Arabinanase/levansucrase/invertase"/>
    <property type="match status" value="1"/>
</dbReference>
<keyword evidence="4" id="KW-0624">Polysaccharide degradation</keyword>
<evidence type="ECO:0000313" key="4">
    <source>
        <dbReference type="EMBL" id="PST45455.1"/>
    </source>
</evidence>
<keyword evidence="3 4" id="KW-0326">Glycosidase</keyword>
<dbReference type="Gene3D" id="2.115.10.20">
    <property type="entry name" value="Glycosyl hydrolase domain, family 43"/>
    <property type="match status" value="1"/>
</dbReference>
<protein>
    <submittedName>
        <fullName evidence="4">1,4-beta-xylanase</fullName>
    </submittedName>
</protein>
<gene>
    <name evidence="4" type="ORF">CPA40_10995</name>
</gene>
<dbReference type="GO" id="GO:0045493">
    <property type="term" value="P:xylan catabolic process"/>
    <property type="evidence" value="ECO:0007669"/>
    <property type="project" value="UniProtKB-KW"/>
</dbReference>
<keyword evidence="5" id="KW-1185">Reference proteome</keyword>
<reference evidence="5" key="1">
    <citation type="submission" date="2017-09" db="EMBL/GenBank/DDBJ databases">
        <authorList>
            <person name="Sela D.A."/>
            <person name="Albert K."/>
        </authorList>
    </citation>
    <scope>NUCLEOTIDE SEQUENCE [LARGE SCALE GENOMIC DNA]</scope>
    <source>
        <strain evidence="5">UMA51805</strain>
    </source>
</reference>
<dbReference type="InterPro" id="IPR006710">
    <property type="entry name" value="Glyco_hydro_43"/>
</dbReference>
<organism evidence="4 5">
    <name type="scientific">Bifidobacterium callitrichos</name>
    <dbReference type="NCBI Taxonomy" id="762209"/>
    <lineage>
        <taxon>Bacteria</taxon>
        <taxon>Bacillati</taxon>
        <taxon>Actinomycetota</taxon>
        <taxon>Actinomycetes</taxon>
        <taxon>Bifidobacteriales</taxon>
        <taxon>Bifidobacteriaceae</taxon>
        <taxon>Bifidobacterium</taxon>
    </lineage>
</organism>
<comment type="caution">
    <text evidence="4">The sequence shown here is derived from an EMBL/GenBank/DDBJ whole genome shotgun (WGS) entry which is preliminary data.</text>
</comment>
<evidence type="ECO:0000313" key="5">
    <source>
        <dbReference type="Proteomes" id="UP000240228"/>
    </source>
</evidence>
<reference evidence="4 5" key="2">
    <citation type="submission" date="2018-03" db="EMBL/GenBank/DDBJ databases">
        <title>The comparative genomics of Bifidobacterium callitrichos reflects dietary carbohydrate utilization within the common marmoset gut.</title>
        <authorList>
            <person name="Rani A."/>
        </authorList>
    </citation>
    <scope>NUCLEOTIDE SEQUENCE [LARGE SCALE GENOMIC DNA]</scope>
    <source>
        <strain evidence="4 5">UMA51805</strain>
    </source>
</reference>
<evidence type="ECO:0000256" key="1">
    <source>
        <dbReference type="ARBA" id="ARBA00009865"/>
    </source>
</evidence>
<dbReference type="EMBL" id="NWTX01000036">
    <property type="protein sequence ID" value="PST45455.1"/>
    <property type="molecule type" value="Genomic_DNA"/>
</dbReference>
<evidence type="ECO:0000256" key="2">
    <source>
        <dbReference type="ARBA" id="ARBA00022801"/>
    </source>
</evidence>
<keyword evidence="2 4" id="KW-0378">Hydrolase</keyword>
<keyword evidence="4" id="KW-0119">Carbohydrate metabolism</keyword>
<dbReference type="GO" id="GO:0004553">
    <property type="term" value="F:hydrolase activity, hydrolyzing O-glycosyl compounds"/>
    <property type="evidence" value="ECO:0007669"/>
    <property type="project" value="InterPro"/>
</dbReference>
<proteinExistence type="inferred from homology"/>
<dbReference type="InterPro" id="IPR023296">
    <property type="entry name" value="Glyco_hydro_beta-prop_sf"/>
</dbReference>
<sequence>MIEQDPDHHLYATGHHNIVNIPGTDEWIIAYHRFAYNPAGRWSGGDGCHREVVFAPLTYAADGSIDQVRPQVGSYIRSLAF</sequence>
<dbReference type="Pfam" id="PF04616">
    <property type="entry name" value="Glyco_hydro_43"/>
    <property type="match status" value="1"/>
</dbReference>
<evidence type="ECO:0000256" key="3">
    <source>
        <dbReference type="ARBA" id="ARBA00023295"/>
    </source>
</evidence>
<dbReference type="AlphaFoldDB" id="A0A2T3G7I3"/>
<keyword evidence="4" id="KW-0858">Xylan degradation</keyword>
<comment type="similarity">
    <text evidence="1">Belongs to the glycosyl hydrolase 43 family.</text>
</comment>